<accession>A0A6L2M8S8</accession>
<organism evidence="2">
    <name type="scientific">Tanacetum cinerariifolium</name>
    <name type="common">Dalmatian daisy</name>
    <name type="synonym">Chrysanthemum cinerariifolium</name>
    <dbReference type="NCBI Taxonomy" id="118510"/>
    <lineage>
        <taxon>Eukaryota</taxon>
        <taxon>Viridiplantae</taxon>
        <taxon>Streptophyta</taxon>
        <taxon>Embryophyta</taxon>
        <taxon>Tracheophyta</taxon>
        <taxon>Spermatophyta</taxon>
        <taxon>Magnoliopsida</taxon>
        <taxon>eudicotyledons</taxon>
        <taxon>Gunneridae</taxon>
        <taxon>Pentapetalae</taxon>
        <taxon>asterids</taxon>
        <taxon>campanulids</taxon>
        <taxon>Asterales</taxon>
        <taxon>Asteraceae</taxon>
        <taxon>Asteroideae</taxon>
        <taxon>Anthemideae</taxon>
        <taxon>Anthemidinae</taxon>
        <taxon>Tanacetum</taxon>
    </lineage>
</organism>
<gene>
    <name evidence="2" type="ORF">Tci_040942</name>
</gene>
<dbReference type="EMBL" id="BKCJ010005847">
    <property type="protein sequence ID" value="GEU68964.1"/>
    <property type="molecule type" value="Genomic_DNA"/>
</dbReference>
<feature type="compositionally biased region" description="Low complexity" evidence="1">
    <location>
        <begin position="50"/>
        <end position="65"/>
    </location>
</feature>
<dbReference type="AlphaFoldDB" id="A0A6L2M8S8"/>
<name>A0A6L2M8S8_TANCI</name>
<feature type="region of interest" description="Disordered" evidence="1">
    <location>
        <begin position="270"/>
        <end position="290"/>
    </location>
</feature>
<sequence length="352" mass="39678">MNYKPVVAEYQSNGNAGTTTCDDTCDARMETLPDPRQENKCKDQEKKDNVNNTNNVNVADTNGVNDVGKNTNNELLFALEMPGLEDISTFNFLSDQEDVAKEADMNNMDTTIQMDVKSAFLYGKIKEEDKYVAEILKKYGFLKVKNASTPIETQKPLLKDKDVCACARYQVNPKVSHLHAVKRIFSMVKNMDNVNKFLIYPRFVQVFLNNQLEEMSNHNRIYVTPSHTKKIFGNIKRVGKEFSGRDTPLFPTMMVQAQEDVGEGLANPTDPHHTPTIIQPSISQPQKTKQHRKLRIELPQTSVPTSVVDEAVNEEINDSLEMVAPTATVSLEKSNKNVNGLRILTSYQSMLV</sequence>
<feature type="compositionally biased region" description="Basic and acidic residues" evidence="1">
    <location>
        <begin position="30"/>
        <end position="49"/>
    </location>
</feature>
<evidence type="ECO:0000256" key="1">
    <source>
        <dbReference type="SAM" id="MobiDB-lite"/>
    </source>
</evidence>
<feature type="compositionally biased region" description="Polar residues" evidence="1">
    <location>
        <begin position="276"/>
        <end position="287"/>
    </location>
</feature>
<protein>
    <recommendedName>
        <fullName evidence="3">Reverse transcriptase Ty1/copia-type domain-containing protein</fullName>
    </recommendedName>
</protein>
<proteinExistence type="predicted"/>
<evidence type="ECO:0008006" key="3">
    <source>
        <dbReference type="Google" id="ProtNLM"/>
    </source>
</evidence>
<comment type="caution">
    <text evidence="2">The sequence shown here is derived from an EMBL/GenBank/DDBJ whole genome shotgun (WGS) entry which is preliminary data.</text>
</comment>
<feature type="region of interest" description="Disordered" evidence="1">
    <location>
        <begin position="30"/>
        <end position="65"/>
    </location>
</feature>
<evidence type="ECO:0000313" key="2">
    <source>
        <dbReference type="EMBL" id="GEU68964.1"/>
    </source>
</evidence>
<reference evidence="2" key="1">
    <citation type="journal article" date="2019" name="Sci. Rep.">
        <title>Draft genome of Tanacetum cinerariifolium, the natural source of mosquito coil.</title>
        <authorList>
            <person name="Yamashiro T."/>
            <person name="Shiraishi A."/>
            <person name="Satake H."/>
            <person name="Nakayama K."/>
        </authorList>
    </citation>
    <scope>NUCLEOTIDE SEQUENCE</scope>
</reference>